<accession>A0A4Z2CTU0</accession>
<keyword evidence="5" id="KW-1185">Reference proteome</keyword>
<dbReference type="PANTHER" id="PTHR13383">
    <property type="entry name" value="RIBONUCLEASE H2 SUBUNIT B"/>
    <property type="match status" value="1"/>
</dbReference>
<evidence type="ECO:0000313" key="4">
    <source>
        <dbReference type="EMBL" id="TNN07706.1"/>
    </source>
</evidence>
<proteinExistence type="inferred from homology"/>
<dbReference type="STRING" id="6182.A0A4Z2CTU0"/>
<gene>
    <name evidence="4" type="ORF">EWB00_007557</name>
</gene>
<feature type="domain" description="Ribonuclease H2 subunit B wHTH" evidence="3">
    <location>
        <begin position="45"/>
        <end position="195"/>
    </location>
</feature>
<dbReference type="GO" id="GO:0032299">
    <property type="term" value="C:ribonuclease H2 complex"/>
    <property type="evidence" value="ECO:0007669"/>
    <property type="project" value="InterPro"/>
</dbReference>
<reference evidence="4 5" key="1">
    <citation type="submission" date="2019-03" db="EMBL/GenBank/DDBJ databases">
        <title>An improved genome assembly of the fluke Schistosoma japonicum.</title>
        <authorList>
            <person name="Hu W."/>
            <person name="Luo F."/>
            <person name="Yin M."/>
            <person name="Mo X."/>
            <person name="Sun C."/>
            <person name="Wu Q."/>
            <person name="Zhu B."/>
            <person name="Xiang M."/>
            <person name="Wang J."/>
            <person name="Wang Y."/>
            <person name="Zhang T."/>
            <person name="Xu B."/>
            <person name="Zheng H."/>
            <person name="Feng Z."/>
        </authorList>
    </citation>
    <scope>NUCLEOTIDE SEQUENCE [LARGE SCALE GENOMIC DNA]</scope>
    <source>
        <strain evidence="4">HuSjv2</strain>
        <tissue evidence="4">Worms</tissue>
    </source>
</reference>
<dbReference type="GO" id="GO:0006401">
    <property type="term" value="P:RNA catabolic process"/>
    <property type="evidence" value="ECO:0007669"/>
    <property type="project" value="TreeGrafter"/>
</dbReference>
<dbReference type="InterPro" id="IPR040456">
    <property type="entry name" value="RNase_H2_suB"/>
</dbReference>
<dbReference type="Gene3D" id="1.10.20.120">
    <property type="match status" value="1"/>
</dbReference>
<dbReference type="Pfam" id="PF09468">
    <property type="entry name" value="RNase_H2-Ydr279"/>
    <property type="match status" value="1"/>
</dbReference>
<dbReference type="InterPro" id="IPR019024">
    <property type="entry name" value="RNase_H2_suB_wHTH"/>
</dbReference>
<comment type="similarity">
    <text evidence="1">Belongs to the RNase H2 subunit B family.</text>
</comment>
<evidence type="ECO:0000259" key="3">
    <source>
        <dbReference type="Pfam" id="PF09468"/>
    </source>
</evidence>
<evidence type="ECO:0000313" key="5">
    <source>
        <dbReference type="Proteomes" id="UP000311919"/>
    </source>
</evidence>
<sequence>MKNVVLGLFVEKSSLVCVNIHGKRIRKCVDGGMYVCSRMDPLFFIISLCKKQTKFISWDAILSEISGCSDIFSKISGLESRLEEICDKKCAGDIFVYRYSESKAMEWLSNRVSAVYKASLNCKDSILISQLRIIASSSSSDCNGEKGEDSRVPEFTSCSDEAQMLSTSQLPNQMCLKLAFQLVADYLPPDLLDNLREKLGLGTNKVDLSDMNSCIVNSENIDPVDKPLRKSVDSTNCQPKEDYSSALKLNESKISEPTTKKAKIPKGVQSITNFFMKK</sequence>
<organism evidence="4 5">
    <name type="scientific">Schistosoma japonicum</name>
    <name type="common">Blood fluke</name>
    <dbReference type="NCBI Taxonomy" id="6182"/>
    <lineage>
        <taxon>Eukaryota</taxon>
        <taxon>Metazoa</taxon>
        <taxon>Spiralia</taxon>
        <taxon>Lophotrochozoa</taxon>
        <taxon>Platyhelminthes</taxon>
        <taxon>Trematoda</taxon>
        <taxon>Digenea</taxon>
        <taxon>Strigeidida</taxon>
        <taxon>Schistosomatoidea</taxon>
        <taxon>Schistosomatidae</taxon>
        <taxon>Schistosoma</taxon>
    </lineage>
</organism>
<comment type="caution">
    <text evidence="4">The sequence shown here is derived from an EMBL/GenBank/DDBJ whole genome shotgun (WGS) entry which is preliminary data.</text>
</comment>
<name>A0A4Z2CTU0_SCHJA</name>
<dbReference type="OrthoDB" id="29098at2759"/>
<dbReference type="GO" id="GO:0005654">
    <property type="term" value="C:nucleoplasm"/>
    <property type="evidence" value="ECO:0007669"/>
    <property type="project" value="TreeGrafter"/>
</dbReference>
<dbReference type="PANTHER" id="PTHR13383:SF11">
    <property type="entry name" value="RIBONUCLEASE H2 SUBUNIT B"/>
    <property type="match status" value="1"/>
</dbReference>
<dbReference type="Proteomes" id="UP000311919">
    <property type="component" value="Unassembled WGS sequence"/>
</dbReference>
<evidence type="ECO:0000256" key="1">
    <source>
        <dbReference type="ARBA" id="ARBA00009823"/>
    </source>
</evidence>
<evidence type="ECO:0000256" key="2">
    <source>
        <dbReference type="ARBA" id="ARBA00011277"/>
    </source>
</evidence>
<comment type="subunit">
    <text evidence="2">The RNase H2 complex is a heterotrimer composed of the catalytic subunit RNASEH2A and the non-catalytic subunits RNASEH2B and RNASEH2C.</text>
</comment>
<dbReference type="EMBL" id="SKCS01000423">
    <property type="protein sequence ID" value="TNN07706.1"/>
    <property type="molecule type" value="Genomic_DNA"/>
</dbReference>
<dbReference type="AlphaFoldDB" id="A0A4Z2CTU0"/>
<protein>
    <recommendedName>
        <fullName evidence="3">Ribonuclease H2 subunit B wHTH domain-containing protein</fullName>
    </recommendedName>
</protein>